<feature type="region of interest" description="Disordered" evidence="7">
    <location>
        <begin position="1362"/>
        <end position="1463"/>
    </location>
</feature>
<dbReference type="Gene3D" id="2.130.10.130">
    <property type="entry name" value="Integrin alpha, N-terminal"/>
    <property type="match status" value="1"/>
</dbReference>
<organism evidence="11 12">
    <name type="scientific">Calicophoron daubneyi</name>
    <name type="common">Rumen fluke</name>
    <name type="synonym">Paramphistomum daubneyi</name>
    <dbReference type="NCBI Taxonomy" id="300641"/>
    <lineage>
        <taxon>Eukaryota</taxon>
        <taxon>Metazoa</taxon>
        <taxon>Spiralia</taxon>
        <taxon>Lophotrochozoa</taxon>
        <taxon>Platyhelminthes</taxon>
        <taxon>Trematoda</taxon>
        <taxon>Digenea</taxon>
        <taxon>Plagiorchiida</taxon>
        <taxon>Pronocephalata</taxon>
        <taxon>Paramphistomoidea</taxon>
        <taxon>Paramphistomidae</taxon>
        <taxon>Calicophoron</taxon>
    </lineage>
</organism>
<evidence type="ECO:0000256" key="9">
    <source>
        <dbReference type="SAM" id="SignalP"/>
    </source>
</evidence>
<keyword evidence="2 9" id="KW-0732">Signal</keyword>
<keyword evidence="8" id="KW-0812">Transmembrane</keyword>
<gene>
    <name evidence="11" type="ORF">CDAUBV1_LOCUS6835</name>
</gene>
<evidence type="ECO:0000313" key="12">
    <source>
        <dbReference type="Proteomes" id="UP001497525"/>
    </source>
</evidence>
<dbReference type="InterPro" id="IPR048286">
    <property type="entry name" value="Integrin_alpha_Ig-like_3"/>
</dbReference>
<dbReference type="InterPro" id="IPR032695">
    <property type="entry name" value="Integrin_dom_sf"/>
</dbReference>
<dbReference type="Proteomes" id="UP001497525">
    <property type="component" value="Unassembled WGS sequence"/>
</dbReference>
<feature type="compositionally biased region" description="Basic and acidic residues" evidence="7">
    <location>
        <begin position="1518"/>
        <end position="1534"/>
    </location>
</feature>
<evidence type="ECO:0000256" key="8">
    <source>
        <dbReference type="SAM" id="Phobius"/>
    </source>
</evidence>
<dbReference type="GO" id="GO:0009897">
    <property type="term" value="C:external side of plasma membrane"/>
    <property type="evidence" value="ECO:0007669"/>
    <property type="project" value="TreeGrafter"/>
</dbReference>
<dbReference type="Pfam" id="PF01839">
    <property type="entry name" value="FG-GAP"/>
    <property type="match status" value="1"/>
</dbReference>
<feature type="region of interest" description="Disordered" evidence="7">
    <location>
        <begin position="844"/>
        <end position="866"/>
    </location>
</feature>
<feature type="compositionally biased region" description="Basic residues" evidence="7">
    <location>
        <begin position="1362"/>
        <end position="1379"/>
    </location>
</feature>
<dbReference type="GO" id="GO:0033627">
    <property type="term" value="P:cell adhesion mediated by integrin"/>
    <property type="evidence" value="ECO:0007669"/>
    <property type="project" value="TreeGrafter"/>
</dbReference>
<evidence type="ECO:0000256" key="4">
    <source>
        <dbReference type="ARBA" id="ARBA00023037"/>
    </source>
</evidence>
<dbReference type="InterPro" id="IPR013517">
    <property type="entry name" value="FG-GAP"/>
</dbReference>
<keyword evidence="6" id="KW-0325">Glycoprotein</keyword>
<reference evidence="11" key="1">
    <citation type="submission" date="2024-06" db="EMBL/GenBank/DDBJ databases">
        <authorList>
            <person name="Liu X."/>
            <person name="Lenzi L."/>
            <person name="Haldenby T S."/>
            <person name="Uol C."/>
        </authorList>
    </citation>
    <scope>NUCLEOTIDE SEQUENCE</scope>
</reference>
<dbReference type="GO" id="GO:0007160">
    <property type="term" value="P:cell-matrix adhesion"/>
    <property type="evidence" value="ECO:0007669"/>
    <property type="project" value="TreeGrafter"/>
</dbReference>
<sequence length="1549" mass="169246">MWNINIIPPHFLGFYLTLLIGVCPQSPWFPPFSTGDVPPQETVFYPVAGTLTKRFSTQLSRIVDEALNSRSVSELFQWSSVTVFRDFSASGTSAWVVMGGAAPRSRSSSPNPFTKEAVGVVGCTLVPDQLASAGFRLGSCEALRVAHVSVNRSSDSSDMNRGAGLLGVGLSSLELDPPSDGSVLVYCDPLWRAESIHPGGRCQIRLRRNGRWIESSDGKNTEDSIQFCSTAEYSRPCGGGFSVDLRQSSAHTNSKTAGEDVFYSRSSAASSLPAIKLVAGLPYAQPTGEVQFVDNILRNFDGRAQFRSTPSNTYRVIGGEQNFGMKVTWTMDADRGSRAVQGDRESLALVGSPSAVPLPKMTALHHLGNSPGQRAFDVVPPEGETSSGFGHSVEAVRIVTSSSTNASGRADYAIIIGAPFASGSTKGPNFGRVYIYCPDQTTEETRYARSSLRGTQAQGFFGYSIVRVGDLDGDGVEDIAISAPGLHPFSNKPDGGNAGVAGQVYVHRVMPDCSLDPKPLQILQAPDGEAGDGFGVGLSRGLDIDSDGCPELVVTSLRPNTAPYIFTMPKRLRAQCQVSVPPAFSLTPFQTGTTVPVSISVRLFDLQTLEWMKIPEGLASGVARIHQINPDVLWQAKNSGNKSDILNGNATLVDDVDSFFISTTYGEMDPSKPRFRLVEQTPIHVDLSAGGDQMTVKFKLQAVYGAQSMDLVSVPLRVAYRSLLKPSTCLGFDTNERLCIKSQQPLIDWSLCESPIRLAQHICVPEPECKADLALETLVINETDHPAEKTGVLEFGSSKSRHQVAQFRLTNNGPTKTAGIRVQIRANGRVKGEPPVGVKLHVTEVTANRANPHDRSSSAGNPRSKKDWVVNIAEDGSAAVISSRSHQWLYANESVDLRVSTFVEGLSATHPDSRPNELSEDQLKKLSALENIAPGLHVRAISASTDVVDGNDELTMPYKVLYKPRIEISAGAQPLTIIDGRKEAPEIYKDMRKVFSEEIGPKVEHKFLIENRGEPPLSNITLALDLPIATADGYTLLYLTDQVRQRVRNIGDGASAIGWKDTLPKIVSADGKQVGRCEIAREFLNPLDFTLLDFGQDSQTGVTERRRVQRTRRDVGSQPKISRMGSAGIEGDEGDGSGGLIAGKMFAAGTAFRRANYGRLDLVCPAQDKLGAKNQPLSRWPKCVRVRCRLEKLDKGDAVRLQWTGWLWAATFFKLHTPDVRLVSRLSVENWGDLPTTILTYQKLGALNPKAANIVKFDYPTEAPSFELKQSIIFRNVELAVIRQIPLWPIIVGAVVGVLFLIFMGAGFYCCGFFTRQKHKLIAKEDKALRSSSKDRLLDDTEQEERQRQDIPVFLSAVPHSRVRSSKKISNGHRVHAKPGGKLDDQSEYLVQESPNLLCAEGPEPPSPKMGPKLSSHQSWEQLPDHDWKTRQEKYDPEVSPKTAEIVEPSDKREMSEDGAPFTVYPLEEGDQAINAQDETSISKDQFGEIDIPEATGSTASVKSRQDLLPPESTALDDNNKDLKSSEVPQHDDLPSWMVKEVDEENKKL</sequence>
<dbReference type="SUPFAM" id="SSF69179">
    <property type="entry name" value="Integrin domains"/>
    <property type="match status" value="1"/>
</dbReference>
<feature type="compositionally biased region" description="Basic and acidic residues" evidence="7">
    <location>
        <begin position="1103"/>
        <end position="1115"/>
    </location>
</feature>
<accession>A0AAV2T8U0</accession>
<feature type="domain" description="Integrin alpha third immunoglobulin-like" evidence="10">
    <location>
        <begin position="996"/>
        <end position="1042"/>
    </location>
</feature>
<dbReference type="SMART" id="SM00191">
    <property type="entry name" value="Int_alpha"/>
    <property type="match status" value="3"/>
</dbReference>
<dbReference type="GO" id="GO:0098609">
    <property type="term" value="P:cell-cell adhesion"/>
    <property type="evidence" value="ECO:0007669"/>
    <property type="project" value="TreeGrafter"/>
</dbReference>
<evidence type="ECO:0000259" key="10">
    <source>
        <dbReference type="Pfam" id="PF20806"/>
    </source>
</evidence>
<dbReference type="Pfam" id="PF20806">
    <property type="entry name" value="Integrin_A_Ig_3"/>
    <property type="match status" value="1"/>
</dbReference>
<evidence type="ECO:0000256" key="1">
    <source>
        <dbReference type="ARBA" id="ARBA00004479"/>
    </source>
</evidence>
<dbReference type="GO" id="GO:0008305">
    <property type="term" value="C:integrin complex"/>
    <property type="evidence" value="ECO:0007669"/>
    <property type="project" value="TreeGrafter"/>
</dbReference>
<name>A0AAV2T8U0_CALDB</name>
<feature type="compositionally biased region" description="Basic and acidic residues" evidence="7">
    <location>
        <begin position="1423"/>
        <end position="1439"/>
    </location>
</feature>
<dbReference type="GO" id="GO:0007229">
    <property type="term" value="P:integrin-mediated signaling pathway"/>
    <property type="evidence" value="ECO:0007669"/>
    <property type="project" value="UniProtKB-KW"/>
</dbReference>
<feature type="region of interest" description="Disordered" evidence="7">
    <location>
        <begin position="1102"/>
        <end position="1129"/>
    </location>
</feature>
<proteinExistence type="predicted"/>
<dbReference type="GO" id="GO:0005178">
    <property type="term" value="F:integrin binding"/>
    <property type="evidence" value="ECO:0007669"/>
    <property type="project" value="TreeGrafter"/>
</dbReference>
<comment type="subcellular location">
    <subcellularLocation>
        <location evidence="1">Membrane</location>
        <topology evidence="1">Single-pass type I membrane protein</topology>
    </subcellularLocation>
</comment>
<dbReference type="EMBL" id="CAXLJL010000156">
    <property type="protein sequence ID" value="CAL5133565.1"/>
    <property type="molecule type" value="Genomic_DNA"/>
</dbReference>
<comment type="caution">
    <text evidence="11">The sequence shown here is derived from an EMBL/GenBank/DDBJ whole genome shotgun (WGS) entry which is preliminary data.</text>
</comment>
<protein>
    <recommendedName>
        <fullName evidence="10">Integrin alpha third immunoglobulin-like domain-containing protein</fullName>
    </recommendedName>
</protein>
<evidence type="ECO:0000256" key="5">
    <source>
        <dbReference type="ARBA" id="ARBA00023136"/>
    </source>
</evidence>
<dbReference type="Gene3D" id="2.60.40.1530">
    <property type="entry name" value="ntegrin, alpha v. Chain A, domain 4"/>
    <property type="match status" value="1"/>
</dbReference>
<evidence type="ECO:0000256" key="3">
    <source>
        <dbReference type="ARBA" id="ARBA00022737"/>
    </source>
</evidence>
<dbReference type="PANTHER" id="PTHR23220">
    <property type="entry name" value="INTEGRIN ALPHA"/>
    <property type="match status" value="1"/>
</dbReference>
<evidence type="ECO:0000256" key="7">
    <source>
        <dbReference type="SAM" id="MobiDB-lite"/>
    </source>
</evidence>
<dbReference type="InterPro" id="IPR013519">
    <property type="entry name" value="Int_alpha_beta-p"/>
</dbReference>
<feature type="chain" id="PRO_5043752306" description="Integrin alpha third immunoglobulin-like domain-containing protein" evidence="9">
    <location>
        <begin position="25"/>
        <end position="1549"/>
    </location>
</feature>
<evidence type="ECO:0000256" key="2">
    <source>
        <dbReference type="ARBA" id="ARBA00022729"/>
    </source>
</evidence>
<dbReference type="SUPFAM" id="SSF69318">
    <property type="entry name" value="Integrin alpha N-terminal domain"/>
    <property type="match status" value="1"/>
</dbReference>
<keyword evidence="4" id="KW-0401">Integrin</keyword>
<dbReference type="PANTHER" id="PTHR23220:SF122">
    <property type="entry name" value="INTEGRIN ALPHA-PS1"/>
    <property type="match status" value="1"/>
</dbReference>
<evidence type="ECO:0000313" key="11">
    <source>
        <dbReference type="EMBL" id="CAL5133565.1"/>
    </source>
</evidence>
<feature type="region of interest" description="Disordered" evidence="7">
    <location>
        <begin position="1476"/>
        <end position="1549"/>
    </location>
</feature>
<evidence type="ECO:0000256" key="6">
    <source>
        <dbReference type="ARBA" id="ARBA00023180"/>
    </source>
</evidence>
<dbReference type="InterPro" id="IPR028994">
    <property type="entry name" value="Integrin_alpha_N"/>
</dbReference>
<feature type="transmembrane region" description="Helical" evidence="8">
    <location>
        <begin position="1287"/>
        <end position="1314"/>
    </location>
</feature>
<keyword evidence="5 8" id="KW-0472">Membrane</keyword>
<feature type="signal peptide" evidence="9">
    <location>
        <begin position="1"/>
        <end position="24"/>
    </location>
</feature>
<keyword evidence="3" id="KW-0677">Repeat</keyword>
<keyword evidence="8" id="KW-1133">Transmembrane helix</keyword>
<dbReference type="Gene3D" id="1.20.5.930">
    <property type="entry name" value="Bicelle-embedded integrin alpha(iib) transmembrane segment"/>
    <property type="match status" value="1"/>
</dbReference>